<dbReference type="InterPro" id="IPR050194">
    <property type="entry name" value="Glycosyltransferase_grp1"/>
</dbReference>
<organism evidence="3 4">
    <name type="scientific">candidate division Kazan bacterium RBG_13_50_9</name>
    <dbReference type="NCBI Taxonomy" id="1798535"/>
    <lineage>
        <taxon>Bacteria</taxon>
        <taxon>Bacteria division Kazan-3B-28</taxon>
    </lineage>
</organism>
<proteinExistence type="predicted"/>
<evidence type="ECO:0000313" key="3">
    <source>
        <dbReference type="EMBL" id="OGB74531.1"/>
    </source>
</evidence>
<dbReference type="PANTHER" id="PTHR45947">
    <property type="entry name" value="SULFOQUINOVOSYL TRANSFERASE SQD2"/>
    <property type="match status" value="1"/>
</dbReference>
<reference evidence="3 4" key="1">
    <citation type="journal article" date="2016" name="Nat. Commun.">
        <title>Thousands of microbial genomes shed light on interconnected biogeochemical processes in an aquifer system.</title>
        <authorList>
            <person name="Anantharaman K."/>
            <person name="Brown C.T."/>
            <person name="Hug L.A."/>
            <person name="Sharon I."/>
            <person name="Castelle C.J."/>
            <person name="Probst A.J."/>
            <person name="Thomas B.C."/>
            <person name="Singh A."/>
            <person name="Wilkins M.J."/>
            <person name="Karaoz U."/>
            <person name="Brodie E.L."/>
            <person name="Williams K.H."/>
            <person name="Hubbard S.S."/>
            <person name="Banfield J.F."/>
        </authorList>
    </citation>
    <scope>NUCLEOTIDE SEQUENCE [LARGE SCALE GENOMIC DNA]</scope>
</reference>
<evidence type="ECO:0000313" key="4">
    <source>
        <dbReference type="Proteomes" id="UP000176651"/>
    </source>
</evidence>
<gene>
    <name evidence="3" type="ORF">A2V68_02890</name>
</gene>
<dbReference type="AlphaFoldDB" id="A0A1F4NSV1"/>
<dbReference type="Gene3D" id="3.40.50.2000">
    <property type="entry name" value="Glycogen Phosphorylase B"/>
    <property type="match status" value="2"/>
</dbReference>
<evidence type="ECO:0008006" key="5">
    <source>
        <dbReference type="Google" id="ProtNLM"/>
    </source>
</evidence>
<feature type="domain" description="Glycosyltransferase subfamily 4-like N-terminal" evidence="2">
    <location>
        <begin position="20"/>
        <end position="177"/>
    </location>
</feature>
<dbReference type="InterPro" id="IPR028098">
    <property type="entry name" value="Glyco_trans_4-like_N"/>
</dbReference>
<feature type="domain" description="Glycosyl transferase family 1" evidence="1">
    <location>
        <begin position="193"/>
        <end position="351"/>
    </location>
</feature>
<dbReference type="PANTHER" id="PTHR45947:SF3">
    <property type="entry name" value="SULFOQUINOVOSYL TRANSFERASE SQD2"/>
    <property type="match status" value="1"/>
</dbReference>
<evidence type="ECO:0000259" key="1">
    <source>
        <dbReference type="Pfam" id="PF00534"/>
    </source>
</evidence>
<dbReference type="EMBL" id="META01000001">
    <property type="protein sequence ID" value="OGB74531.1"/>
    <property type="molecule type" value="Genomic_DNA"/>
</dbReference>
<comment type="caution">
    <text evidence="3">The sequence shown here is derived from an EMBL/GenBank/DDBJ whole genome shotgun (WGS) entry which is preliminary data.</text>
</comment>
<name>A0A1F4NSV1_UNCK3</name>
<dbReference type="Proteomes" id="UP000176651">
    <property type="component" value="Unassembled WGS sequence"/>
</dbReference>
<dbReference type="GO" id="GO:0016757">
    <property type="term" value="F:glycosyltransferase activity"/>
    <property type="evidence" value="ECO:0007669"/>
    <property type="project" value="InterPro"/>
</dbReference>
<dbReference type="CDD" id="cd03801">
    <property type="entry name" value="GT4_PimA-like"/>
    <property type="match status" value="1"/>
</dbReference>
<accession>A0A1F4NSV1</accession>
<dbReference type="SUPFAM" id="SSF53756">
    <property type="entry name" value="UDP-Glycosyltransferase/glycogen phosphorylase"/>
    <property type="match status" value="1"/>
</dbReference>
<sequence>MAKKKTINIFYVIADSSLTGAPRHLLSLVDNLPKKDFAVSVVLPQGPLADELKRRKVHTFLVPMRARSDTAAVNRLQKLLKKYDPDIVHAHGSRAGLIARWAVRGMPIKVVYTEHTRTAQFRLANPVLDWAHIRAMKALDQVTDMNIAVSKAVANFLVAAKVTKPHKIKVIYNGIELAPRKHIDNATLDIITRHGLRSRDVIIGTIGSLNIQKDTATLLRAMQRVLKKLPKSRLVIVGSGPLKQRLEQLARKLKISDQAIFTGAVNDISSILQVMTVFVLPSRSEAFGISILEAMGASVPVIATRVGGIPEVITNNQNGLLIEPGDPKLLASTIIRLLNDRKLQQKLIRGGHEAIRKFSTKEMVQKTADLYQELIKKQ</sequence>
<dbReference type="STRING" id="1798535.A2V68_02890"/>
<dbReference type="Pfam" id="PF13439">
    <property type="entry name" value="Glyco_transf_4"/>
    <property type="match status" value="1"/>
</dbReference>
<dbReference type="Pfam" id="PF00534">
    <property type="entry name" value="Glycos_transf_1"/>
    <property type="match status" value="1"/>
</dbReference>
<dbReference type="InterPro" id="IPR001296">
    <property type="entry name" value="Glyco_trans_1"/>
</dbReference>
<evidence type="ECO:0000259" key="2">
    <source>
        <dbReference type="Pfam" id="PF13439"/>
    </source>
</evidence>
<protein>
    <recommendedName>
        <fullName evidence="5">Glycosyl transferase family 1</fullName>
    </recommendedName>
</protein>